<evidence type="ECO:0000256" key="10">
    <source>
        <dbReference type="SAM" id="SignalP"/>
    </source>
</evidence>
<protein>
    <recommendedName>
        <fullName evidence="11">Phytocyanin domain-containing protein</fullName>
    </recommendedName>
</protein>
<accession>A0AAN9NB29</accession>
<evidence type="ECO:0000256" key="8">
    <source>
        <dbReference type="ARBA" id="ARBA00035011"/>
    </source>
</evidence>
<dbReference type="InterPro" id="IPR033138">
    <property type="entry name" value="Cu_oxidase_CS"/>
</dbReference>
<keyword evidence="6" id="KW-1015">Disulfide bond</keyword>
<dbReference type="InterPro" id="IPR003245">
    <property type="entry name" value="Phytocyanin_dom"/>
</dbReference>
<dbReference type="PANTHER" id="PTHR33021">
    <property type="entry name" value="BLUE COPPER PROTEIN"/>
    <property type="match status" value="1"/>
</dbReference>
<proteinExistence type="inferred from homology"/>
<dbReference type="PROSITE" id="PS00079">
    <property type="entry name" value="MULTICOPPER_OXIDASE1"/>
    <property type="match status" value="1"/>
</dbReference>
<feature type="signal peptide" evidence="10">
    <location>
        <begin position="1"/>
        <end position="25"/>
    </location>
</feature>
<dbReference type="GO" id="GO:0046872">
    <property type="term" value="F:metal ion binding"/>
    <property type="evidence" value="ECO:0007669"/>
    <property type="project" value="UniProtKB-KW"/>
</dbReference>
<dbReference type="Gene3D" id="2.60.40.420">
    <property type="entry name" value="Cupredoxins - blue copper proteins"/>
    <property type="match status" value="1"/>
</dbReference>
<evidence type="ECO:0000256" key="5">
    <source>
        <dbReference type="ARBA" id="ARBA00023136"/>
    </source>
</evidence>
<evidence type="ECO:0000256" key="6">
    <source>
        <dbReference type="ARBA" id="ARBA00023157"/>
    </source>
</evidence>
<dbReference type="FunFam" id="2.60.40.420:FF:000034">
    <property type="entry name" value="Cupredoxin superfamily protein"/>
    <property type="match status" value="1"/>
</dbReference>
<keyword evidence="3" id="KW-0479">Metal-binding</keyword>
<dbReference type="PROSITE" id="PS51257">
    <property type="entry name" value="PROKAR_LIPOPROTEIN"/>
    <property type="match status" value="1"/>
</dbReference>
<keyword evidence="2" id="KW-0536">Nodulation</keyword>
<name>A0AAN9NB29_PHACN</name>
<evidence type="ECO:0000313" key="13">
    <source>
        <dbReference type="Proteomes" id="UP001374584"/>
    </source>
</evidence>
<evidence type="ECO:0000256" key="7">
    <source>
        <dbReference type="ARBA" id="ARBA00023180"/>
    </source>
</evidence>
<dbReference type="Pfam" id="PF02298">
    <property type="entry name" value="Cu_bind_like"/>
    <property type="match status" value="1"/>
</dbReference>
<evidence type="ECO:0000256" key="4">
    <source>
        <dbReference type="ARBA" id="ARBA00022729"/>
    </source>
</evidence>
<evidence type="ECO:0000259" key="11">
    <source>
        <dbReference type="PROSITE" id="PS51485"/>
    </source>
</evidence>
<evidence type="ECO:0000313" key="12">
    <source>
        <dbReference type="EMBL" id="KAK7369760.1"/>
    </source>
</evidence>
<dbReference type="SUPFAM" id="SSF49503">
    <property type="entry name" value="Cupredoxins"/>
    <property type="match status" value="1"/>
</dbReference>
<organism evidence="12 13">
    <name type="scientific">Phaseolus coccineus</name>
    <name type="common">Scarlet runner bean</name>
    <name type="synonym">Phaseolus multiflorus</name>
    <dbReference type="NCBI Taxonomy" id="3886"/>
    <lineage>
        <taxon>Eukaryota</taxon>
        <taxon>Viridiplantae</taxon>
        <taxon>Streptophyta</taxon>
        <taxon>Embryophyta</taxon>
        <taxon>Tracheophyta</taxon>
        <taxon>Spermatophyta</taxon>
        <taxon>Magnoliopsida</taxon>
        <taxon>eudicotyledons</taxon>
        <taxon>Gunneridae</taxon>
        <taxon>Pentapetalae</taxon>
        <taxon>rosids</taxon>
        <taxon>fabids</taxon>
        <taxon>Fabales</taxon>
        <taxon>Fabaceae</taxon>
        <taxon>Papilionoideae</taxon>
        <taxon>50 kb inversion clade</taxon>
        <taxon>NPAAA clade</taxon>
        <taxon>indigoferoid/millettioid clade</taxon>
        <taxon>Phaseoleae</taxon>
        <taxon>Phaseolus</taxon>
    </lineage>
</organism>
<dbReference type="GO" id="GO:0009055">
    <property type="term" value="F:electron transfer activity"/>
    <property type="evidence" value="ECO:0007669"/>
    <property type="project" value="InterPro"/>
</dbReference>
<keyword evidence="13" id="KW-1185">Reference proteome</keyword>
<keyword evidence="7" id="KW-0325">Glycoprotein</keyword>
<keyword evidence="4 10" id="KW-0732">Signal</keyword>
<comment type="caution">
    <text evidence="12">The sequence shown here is derived from an EMBL/GenBank/DDBJ whole genome shotgun (WGS) entry which is preliminary data.</text>
</comment>
<gene>
    <name evidence="12" type="ORF">VNO80_11804</name>
</gene>
<feature type="domain" description="Phytocyanin" evidence="11">
    <location>
        <begin position="27"/>
        <end position="129"/>
    </location>
</feature>
<evidence type="ECO:0000256" key="9">
    <source>
        <dbReference type="ARBA" id="ARBA00037626"/>
    </source>
</evidence>
<evidence type="ECO:0000256" key="2">
    <source>
        <dbReference type="ARBA" id="ARBA00022458"/>
    </source>
</evidence>
<dbReference type="GO" id="GO:0012505">
    <property type="term" value="C:endomembrane system"/>
    <property type="evidence" value="ECO:0007669"/>
    <property type="project" value="UniProtKB-SubCell"/>
</dbReference>
<evidence type="ECO:0000256" key="1">
    <source>
        <dbReference type="ARBA" id="ARBA00004308"/>
    </source>
</evidence>
<comment type="function">
    <text evidence="9">May act as a carbohydrate transporter.</text>
</comment>
<evidence type="ECO:0000256" key="3">
    <source>
        <dbReference type="ARBA" id="ARBA00022723"/>
    </source>
</evidence>
<reference evidence="12 13" key="1">
    <citation type="submission" date="2024-01" db="EMBL/GenBank/DDBJ databases">
        <title>The genomes of 5 underutilized Papilionoideae crops provide insights into root nodulation and disease resistanc.</title>
        <authorList>
            <person name="Jiang F."/>
        </authorList>
    </citation>
    <scope>NUCLEOTIDE SEQUENCE [LARGE SCALE GENOMIC DNA]</scope>
    <source>
        <strain evidence="12">JINMINGXINNONG_FW02</strain>
        <tissue evidence="12">Leaves</tissue>
    </source>
</reference>
<feature type="chain" id="PRO_5042932099" description="Phytocyanin domain-containing protein" evidence="10">
    <location>
        <begin position="26"/>
        <end position="135"/>
    </location>
</feature>
<dbReference type="GO" id="GO:0009877">
    <property type="term" value="P:nodulation"/>
    <property type="evidence" value="ECO:0007669"/>
    <property type="project" value="UniProtKB-KW"/>
</dbReference>
<comment type="subcellular location">
    <subcellularLocation>
        <location evidence="1">Endomembrane system</location>
    </subcellularLocation>
</comment>
<sequence>MSVKMQLSLLMFGTIGSMLLVSVSCKNVYVVGDKLGWNIPSQKGFFDDWAKSKTFAVGDQLLFQYRPGLNTVVMVDKEDYDNCATMRIKRTFIVGNSPVTLEKPGDYYFFSSVGKHCENGLKLHITVTDQPKSSN</sequence>
<dbReference type="PROSITE" id="PS51485">
    <property type="entry name" value="PHYTOCYANIN"/>
    <property type="match status" value="1"/>
</dbReference>
<keyword evidence="5" id="KW-0472">Membrane</keyword>
<dbReference type="EMBL" id="JAYMYR010000004">
    <property type="protein sequence ID" value="KAK7369760.1"/>
    <property type="molecule type" value="Genomic_DNA"/>
</dbReference>
<dbReference type="AlphaFoldDB" id="A0AAN9NB29"/>
<dbReference type="PANTHER" id="PTHR33021:SF264">
    <property type="entry name" value="OS05G0570900 PROTEIN"/>
    <property type="match status" value="1"/>
</dbReference>
<dbReference type="InterPro" id="IPR039391">
    <property type="entry name" value="Phytocyanin-like"/>
</dbReference>
<comment type="similarity">
    <text evidence="8">Belongs to the early nodulin-like (ENODL) family.</text>
</comment>
<dbReference type="InterPro" id="IPR008972">
    <property type="entry name" value="Cupredoxin"/>
</dbReference>
<dbReference type="Proteomes" id="UP001374584">
    <property type="component" value="Unassembled WGS sequence"/>
</dbReference>
<dbReference type="GO" id="GO:0005886">
    <property type="term" value="C:plasma membrane"/>
    <property type="evidence" value="ECO:0007669"/>
    <property type="project" value="TreeGrafter"/>
</dbReference>